<protein>
    <submittedName>
        <fullName evidence="1">Uncharacterized protein</fullName>
    </submittedName>
</protein>
<gene>
    <name evidence="1" type="ORF">NDU88_001928</name>
</gene>
<proteinExistence type="predicted"/>
<comment type="caution">
    <text evidence="1">The sequence shown here is derived from an EMBL/GenBank/DDBJ whole genome shotgun (WGS) entry which is preliminary data.</text>
</comment>
<evidence type="ECO:0000313" key="1">
    <source>
        <dbReference type="EMBL" id="KAJ1198084.1"/>
    </source>
</evidence>
<name>A0AAV7VDB3_PLEWA</name>
<organism evidence="1 2">
    <name type="scientific">Pleurodeles waltl</name>
    <name type="common">Iberian ribbed newt</name>
    <dbReference type="NCBI Taxonomy" id="8319"/>
    <lineage>
        <taxon>Eukaryota</taxon>
        <taxon>Metazoa</taxon>
        <taxon>Chordata</taxon>
        <taxon>Craniata</taxon>
        <taxon>Vertebrata</taxon>
        <taxon>Euteleostomi</taxon>
        <taxon>Amphibia</taxon>
        <taxon>Batrachia</taxon>
        <taxon>Caudata</taxon>
        <taxon>Salamandroidea</taxon>
        <taxon>Salamandridae</taxon>
        <taxon>Pleurodelinae</taxon>
        <taxon>Pleurodeles</taxon>
    </lineage>
</organism>
<reference evidence="1" key="1">
    <citation type="journal article" date="2022" name="bioRxiv">
        <title>Sequencing and chromosome-scale assembly of the giantPleurodeles waltlgenome.</title>
        <authorList>
            <person name="Brown T."/>
            <person name="Elewa A."/>
            <person name="Iarovenko S."/>
            <person name="Subramanian E."/>
            <person name="Araus A.J."/>
            <person name="Petzold A."/>
            <person name="Susuki M."/>
            <person name="Suzuki K.-i.T."/>
            <person name="Hayashi T."/>
            <person name="Toyoda A."/>
            <person name="Oliveira C."/>
            <person name="Osipova E."/>
            <person name="Leigh N.D."/>
            <person name="Simon A."/>
            <person name="Yun M.H."/>
        </authorList>
    </citation>
    <scope>NUCLEOTIDE SEQUENCE</scope>
    <source>
        <strain evidence="1">20211129_DDA</strain>
        <tissue evidence="1">Liver</tissue>
    </source>
</reference>
<dbReference type="AlphaFoldDB" id="A0AAV7VDB3"/>
<sequence length="90" mass="9574">MQRLQFSLLTGSRASFTGPRQSSTRGFFYPWWAALEALLLRWTSSLTPGAPLSILAGPEHLPPAVGTSGSQSHCARSRTAALVPGHGVGR</sequence>
<dbReference type="EMBL" id="JANPWB010000003">
    <property type="protein sequence ID" value="KAJ1198084.1"/>
    <property type="molecule type" value="Genomic_DNA"/>
</dbReference>
<keyword evidence="2" id="KW-1185">Reference proteome</keyword>
<dbReference type="Proteomes" id="UP001066276">
    <property type="component" value="Chromosome 2_1"/>
</dbReference>
<evidence type="ECO:0000313" key="2">
    <source>
        <dbReference type="Proteomes" id="UP001066276"/>
    </source>
</evidence>
<accession>A0AAV7VDB3</accession>